<evidence type="ECO:0000313" key="1">
    <source>
        <dbReference type="EMBL" id="PJG52227.1"/>
    </source>
</evidence>
<protein>
    <submittedName>
        <fullName evidence="1">Uncharacterized protein</fullName>
    </submittedName>
</protein>
<dbReference type="Proteomes" id="UP000231194">
    <property type="component" value="Unassembled WGS sequence"/>
</dbReference>
<accession>A0A2M8R330</accession>
<evidence type="ECO:0000313" key="2">
    <source>
        <dbReference type="Proteomes" id="UP000231194"/>
    </source>
</evidence>
<reference evidence="1 2" key="1">
    <citation type="submission" date="2017-11" db="EMBL/GenBank/DDBJ databases">
        <title>Bradyrhizobium forestalis sp. nov., an efficient nitrogen-fixing bacterium isolated from nodules of forest legume species in the Amazon.</title>
        <authorList>
            <person name="Costa E.M."/>
            <person name="Guimaraes A."/>
            <person name="Carvalho T.S."/>
            <person name="Rodrigues T.L."/>
            <person name="Ribeiro P.R.A."/>
            <person name="Lebbe L."/>
            <person name="Willems A."/>
            <person name="Moreira F.M.S."/>
        </authorList>
    </citation>
    <scope>NUCLEOTIDE SEQUENCE [LARGE SCALE GENOMIC DNA]</scope>
    <source>
        <strain evidence="1 2">INPA54B</strain>
    </source>
</reference>
<keyword evidence="2" id="KW-1185">Reference proteome</keyword>
<organism evidence="1 2">
    <name type="scientific">Bradyrhizobium forestalis</name>
    <dbReference type="NCBI Taxonomy" id="1419263"/>
    <lineage>
        <taxon>Bacteria</taxon>
        <taxon>Pseudomonadati</taxon>
        <taxon>Pseudomonadota</taxon>
        <taxon>Alphaproteobacteria</taxon>
        <taxon>Hyphomicrobiales</taxon>
        <taxon>Nitrobacteraceae</taxon>
        <taxon>Bradyrhizobium</taxon>
    </lineage>
</organism>
<proteinExistence type="predicted"/>
<comment type="caution">
    <text evidence="1">The sequence shown here is derived from an EMBL/GenBank/DDBJ whole genome shotgun (WGS) entry which is preliminary data.</text>
</comment>
<name>A0A2M8R330_9BRAD</name>
<dbReference type="AlphaFoldDB" id="A0A2M8R330"/>
<sequence>MQYVCNPAFAPAGCQPIVNAMPDVSKGALCREGHGNADIFASRGAVTTPTIRHKGATIPTRGALMMAYLDRRRPPPLTPFLPPGT</sequence>
<dbReference type="EMBL" id="PGVG01000027">
    <property type="protein sequence ID" value="PJG52227.1"/>
    <property type="molecule type" value="Genomic_DNA"/>
</dbReference>
<gene>
    <name evidence="1" type="ORF">CVM73_27240</name>
</gene>